<evidence type="ECO:0000256" key="3">
    <source>
        <dbReference type="ARBA" id="ARBA00022679"/>
    </source>
</evidence>
<comment type="caution">
    <text evidence="7">The sequence shown here is derived from an EMBL/GenBank/DDBJ whole genome shotgun (WGS) entry which is preliminary data.</text>
</comment>
<evidence type="ECO:0000256" key="4">
    <source>
        <dbReference type="ARBA" id="ARBA00022691"/>
    </source>
</evidence>
<dbReference type="SUPFAM" id="SSF53335">
    <property type="entry name" value="S-adenosyl-L-methionine-dependent methyltransferases"/>
    <property type="match status" value="1"/>
</dbReference>
<comment type="similarity">
    <text evidence="1">Belongs to the N(4)/N(6)-methyltransferase family.</text>
</comment>
<dbReference type="PROSITE" id="PS00092">
    <property type="entry name" value="N6_MTASE"/>
    <property type="match status" value="1"/>
</dbReference>
<evidence type="ECO:0000256" key="1">
    <source>
        <dbReference type="ARBA" id="ARBA00006594"/>
    </source>
</evidence>
<protein>
    <submittedName>
        <fullName evidence="7">Site-specific DNA-methyltransferase</fullName>
    </submittedName>
</protein>
<dbReference type="EMBL" id="SOGO01000041">
    <property type="protein sequence ID" value="TFC99431.1"/>
    <property type="molecule type" value="Genomic_DNA"/>
</dbReference>
<feature type="region of interest" description="Disordered" evidence="5">
    <location>
        <begin position="305"/>
        <end position="331"/>
    </location>
</feature>
<evidence type="ECO:0000259" key="6">
    <source>
        <dbReference type="Pfam" id="PF01555"/>
    </source>
</evidence>
<dbReference type="InterPro" id="IPR002295">
    <property type="entry name" value="N4/N6-MTase_EcoPI_Mod-like"/>
</dbReference>
<dbReference type="Proteomes" id="UP000297851">
    <property type="component" value="Unassembled WGS sequence"/>
</dbReference>
<evidence type="ECO:0000313" key="8">
    <source>
        <dbReference type="Proteomes" id="UP000297851"/>
    </source>
</evidence>
<evidence type="ECO:0000256" key="2">
    <source>
        <dbReference type="ARBA" id="ARBA00022603"/>
    </source>
</evidence>
<feature type="compositionally biased region" description="Basic and acidic residues" evidence="5">
    <location>
        <begin position="321"/>
        <end position="331"/>
    </location>
</feature>
<dbReference type="InterPro" id="IPR002052">
    <property type="entry name" value="DNA_methylase_N6_adenine_CS"/>
</dbReference>
<dbReference type="PRINTS" id="PR00506">
    <property type="entry name" value="D21N6MTFRASE"/>
</dbReference>
<dbReference type="InterPro" id="IPR002941">
    <property type="entry name" value="DNA_methylase_N4/N6"/>
</dbReference>
<accession>A0ABY2J6B9</accession>
<evidence type="ECO:0000313" key="7">
    <source>
        <dbReference type="EMBL" id="TFC99431.1"/>
    </source>
</evidence>
<name>A0ABY2J6B9_9MICO</name>
<evidence type="ECO:0000256" key="5">
    <source>
        <dbReference type="SAM" id="MobiDB-lite"/>
    </source>
</evidence>
<keyword evidence="8" id="KW-1185">Reference proteome</keyword>
<proteinExistence type="inferred from homology"/>
<organism evidence="7 8">
    <name type="scientific">Cryobacterium sandaracinum</name>
    <dbReference type="NCBI Taxonomy" id="1259247"/>
    <lineage>
        <taxon>Bacteria</taxon>
        <taxon>Bacillati</taxon>
        <taxon>Actinomycetota</taxon>
        <taxon>Actinomycetes</taxon>
        <taxon>Micrococcales</taxon>
        <taxon>Microbacteriaceae</taxon>
        <taxon>Cryobacterium</taxon>
    </lineage>
</organism>
<reference evidence="7 8" key="1">
    <citation type="submission" date="2019-03" db="EMBL/GenBank/DDBJ databases">
        <title>Genomics of glacier-inhabiting Cryobacterium strains.</title>
        <authorList>
            <person name="Liu Q."/>
            <person name="Xin Y.-H."/>
        </authorList>
    </citation>
    <scope>NUCLEOTIDE SEQUENCE [LARGE SCALE GENOMIC DNA]</scope>
    <source>
        <strain evidence="7 8">TMT2-16</strain>
    </source>
</reference>
<keyword evidence="4" id="KW-0949">S-adenosyl-L-methionine</keyword>
<gene>
    <name evidence="7" type="ORF">E3T25_15015</name>
</gene>
<dbReference type="Gene3D" id="3.40.50.150">
    <property type="entry name" value="Vaccinia Virus protein VP39"/>
    <property type="match status" value="1"/>
</dbReference>
<sequence>MPIAWSPSSPSRVVHANNLEVLPQLPDAAFTLIYLDPPFNTGRKQNRQTTTSVRAPASPVSVALGADAAGIITGFKGQRYERIKGDLLGYDDQFEDYWAFLEPRLIEAWRLLSDDGTLYLHLDYREAHYAKVLLDALFGRDCFLNELIWAYDYGAKSKNRWPTKHDTILVYVKNPARYYFDSTTVDREPYMAPGLVTPEKVAKGKLPTDVWWHTIVSPTGKEKTGYPTQKPVGILRRMIQASSREGDWVLDFFAGSGTTGAVAAALGRRFVLVDQNPESIQVMRTRFALLPAVEFLPGGFEPAVPEPAAPEPAQPALFDFGADRPGARLGA</sequence>
<feature type="domain" description="DNA methylase N-4/N-6" evidence="6">
    <location>
        <begin position="31"/>
        <end position="281"/>
    </location>
</feature>
<dbReference type="Pfam" id="PF01555">
    <property type="entry name" value="N6_N4_Mtase"/>
    <property type="match status" value="1"/>
</dbReference>
<keyword evidence="3" id="KW-0808">Transferase</keyword>
<keyword evidence="2" id="KW-0489">Methyltransferase</keyword>
<dbReference type="InterPro" id="IPR029063">
    <property type="entry name" value="SAM-dependent_MTases_sf"/>
</dbReference>
<dbReference type="RefSeq" id="WP_134375165.1">
    <property type="nucleotide sequence ID" value="NZ_SOGO01000041.1"/>
</dbReference>